<dbReference type="InterPro" id="IPR023485">
    <property type="entry name" value="Ptyr_pPase"/>
</dbReference>
<evidence type="ECO:0000259" key="2">
    <source>
        <dbReference type="SMART" id="SM00226"/>
    </source>
</evidence>
<dbReference type="Pfam" id="PF01451">
    <property type="entry name" value="LMWPc"/>
    <property type="match status" value="1"/>
</dbReference>
<dbReference type="SMART" id="SM00226">
    <property type="entry name" value="LMWPc"/>
    <property type="match status" value="1"/>
</dbReference>
<evidence type="ECO:0000256" key="1">
    <source>
        <dbReference type="ARBA" id="ARBA00022849"/>
    </source>
</evidence>
<feature type="domain" description="Phosphotyrosine protein phosphatase I" evidence="2">
    <location>
        <begin position="2"/>
        <end position="126"/>
    </location>
</feature>
<comment type="caution">
    <text evidence="3">The sequence shown here is derived from an EMBL/GenBank/DDBJ whole genome shotgun (WGS) entry which is preliminary data.</text>
</comment>
<dbReference type="Proteomes" id="UP000236220">
    <property type="component" value="Unassembled WGS sequence"/>
</dbReference>
<dbReference type="PANTHER" id="PTHR43428:SF1">
    <property type="entry name" value="ARSENATE REDUCTASE"/>
    <property type="match status" value="1"/>
</dbReference>
<evidence type="ECO:0000313" key="3">
    <source>
        <dbReference type="EMBL" id="PNS08456.1"/>
    </source>
</evidence>
<dbReference type="GO" id="GO:0046685">
    <property type="term" value="P:response to arsenic-containing substance"/>
    <property type="evidence" value="ECO:0007669"/>
    <property type="project" value="UniProtKB-KW"/>
</dbReference>
<dbReference type="Gene3D" id="3.40.50.2300">
    <property type="match status" value="1"/>
</dbReference>
<dbReference type="OrthoDB" id="9793058at2"/>
<protein>
    <submittedName>
        <fullName evidence="3">Protein-tyrosine-phosphatase</fullName>
    </submittedName>
</protein>
<dbReference type="EMBL" id="NPZB01000001">
    <property type="protein sequence ID" value="PNS08456.1"/>
    <property type="molecule type" value="Genomic_DNA"/>
</dbReference>
<gene>
    <name evidence="3" type="ORF">Lysil_0085</name>
</gene>
<keyword evidence="1" id="KW-0059">Arsenical resistance</keyword>
<keyword evidence="4" id="KW-1185">Reference proteome</keyword>
<evidence type="ECO:0000313" key="4">
    <source>
        <dbReference type="Proteomes" id="UP000236220"/>
    </source>
</evidence>
<name>A0A2K1Q088_9GAMM</name>
<dbReference type="CDD" id="cd16345">
    <property type="entry name" value="LMWP_ArsC"/>
    <property type="match status" value="1"/>
</dbReference>
<dbReference type="InterPro" id="IPR036196">
    <property type="entry name" value="Ptyr_pPase_sf"/>
</dbReference>
<proteinExistence type="predicted"/>
<sequence>MKRVLFVCVENSNRSQMAEAFARIHGGDGVEALSAGSKPSGVINPKAIRFMGEIGYDLSRHASKSLDEIDGEFDAVVTMGCGDNCPWVPAKRREDWALPDPKHMDDADYRAVRDEISARVKALLATL</sequence>
<dbReference type="SUPFAM" id="SSF52788">
    <property type="entry name" value="Phosphotyrosine protein phosphatases I"/>
    <property type="match status" value="1"/>
</dbReference>
<reference evidence="3 4" key="1">
    <citation type="submission" date="2017-08" db="EMBL/GenBank/DDBJ databases">
        <title>Lysobacter sylvestris genome.</title>
        <authorList>
            <person name="Zhang D.-C."/>
            <person name="Albuquerque L."/>
            <person name="Franca L."/>
            <person name="Froufe H.J.C."/>
            <person name="Barroso C."/>
            <person name="Egas C."/>
            <person name="Da Costa M."/>
            <person name="Margesin R."/>
        </authorList>
    </citation>
    <scope>NUCLEOTIDE SEQUENCE [LARGE SCALE GENOMIC DNA]</scope>
    <source>
        <strain evidence="3 4">AM20-91</strain>
    </source>
</reference>
<dbReference type="RefSeq" id="WP_103073634.1">
    <property type="nucleotide sequence ID" value="NZ_NPZB01000001.1"/>
</dbReference>
<accession>A0A2K1Q088</accession>
<dbReference type="PANTHER" id="PTHR43428">
    <property type="entry name" value="ARSENATE REDUCTASE"/>
    <property type="match status" value="1"/>
</dbReference>
<dbReference type="AlphaFoldDB" id="A0A2K1Q088"/>
<organism evidence="3 4">
    <name type="scientific">Solilutibacter silvestris</name>
    <dbReference type="NCBI Taxonomy" id="1645665"/>
    <lineage>
        <taxon>Bacteria</taxon>
        <taxon>Pseudomonadati</taxon>
        <taxon>Pseudomonadota</taxon>
        <taxon>Gammaproteobacteria</taxon>
        <taxon>Lysobacterales</taxon>
        <taxon>Lysobacteraceae</taxon>
        <taxon>Solilutibacter</taxon>
    </lineage>
</organism>